<dbReference type="Proteomes" id="UP000314982">
    <property type="component" value="Unassembled WGS sequence"/>
</dbReference>
<dbReference type="GeneTree" id="ENSGT00940000154489"/>
<dbReference type="GO" id="GO:0005923">
    <property type="term" value="C:bicellular tight junction"/>
    <property type="evidence" value="ECO:0007669"/>
    <property type="project" value="TreeGrafter"/>
</dbReference>
<dbReference type="Ensembl" id="ENSHHUT00000062031.1">
    <property type="protein sequence ID" value="ENSHHUP00000059981.1"/>
    <property type="gene ID" value="ENSHHUG00000035601.1"/>
</dbReference>
<feature type="region of interest" description="Disordered" evidence="1">
    <location>
        <begin position="31"/>
        <end position="67"/>
    </location>
</feature>
<protein>
    <submittedName>
        <fullName evidence="2">Uncharacterized protein</fullName>
    </submittedName>
</protein>
<reference evidence="2" key="3">
    <citation type="submission" date="2025-09" db="UniProtKB">
        <authorList>
            <consortium name="Ensembl"/>
        </authorList>
    </citation>
    <scope>IDENTIFICATION</scope>
</reference>
<feature type="compositionally biased region" description="Basic and acidic residues" evidence="1">
    <location>
        <begin position="39"/>
        <end position="67"/>
    </location>
</feature>
<sequence>MSSRWHLRRQRSQLGTHLWIRGVWSIRKPTQESMARMSSETEKALEDENHSLRSQLEEARRGASRLGKERDELGQLLEERDLERDALRRGKSDLEEQKRLLDRAKEKISKEMEVMLGDSRQSVQALQSQLDEYREHYRRDLQDAQRQGKDRLAELQRAQANLKTLQVEVSRLKKELLMCGEERESAQLERDLLSSRLKHVESELDSERSSQMDHNREIRSLEGKMKTMEIELDEEKSSVELLNDRVARSREQIDQLRGDLMKECSTIHNLPMGRVS</sequence>
<dbReference type="PANTHER" id="PTHR46349">
    <property type="entry name" value="CINGULIN-LIKE PROTEIN 1-RELATED"/>
    <property type="match status" value="1"/>
</dbReference>
<reference evidence="3" key="1">
    <citation type="submission" date="2018-06" db="EMBL/GenBank/DDBJ databases">
        <title>Genome assembly of Danube salmon.</title>
        <authorList>
            <person name="Macqueen D.J."/>
            <person name="Gundappa M.K."/>
        </authorList>
    </citation>
    <scope>NUCLEOTIDE SEQUENCE [LARGE SCALE GENOMIC DNA]</scope>
</reference>
<dbReference type="GO" id="GO:0000226">
    <property type="term" value="P:microtubule cytoskeleton organization"/>
    <property type="evidence" value="ECO:0007669"/>
    <property type="project" value="TreeGrafter"/>
</dbReference>
<evidence type="ECO:0000313" key="3">
    <source>
        <dbReference type="Proteomes" id="UP000314982"/>
    </source>
</evidence>
<dbReference type="PANTHER" id="PTHR46349:SF5">
    <property type="entry name" value="CINGULIN"/>
    <property type="match status" value="1"/>
</dbReference>
<organism evidence="2 3">
    <name type="scientific">Hucho hucho</name>
    <name type="common">huchen</name>
    <dbReference type="NCBI Taxonomy" id="62062"/>
    <lineage>
        <taxon>Eukaryota</taxon>
        <taxon>Metazoa</taxon>
        <taxon>Chordata</taxon>
        <taxon>Craniata</taxon>
        <taxon>Vertebrata</taxon>
        <taxon>Euteleostomi</taxon>
        <taxon>Actinopterygii</taxon>
        <taxon>Neopterygii</taxon>
        <taxon>Teleostei</taxon>
        <taxon>Protacanthopterygii</taxon>
        <taxon>Salmoniformes</taxon>
        <taxon>Salmonidae</taxon>
        <taxon>Salmoninae</taxon>
        <taxon>Hucho</taxon>
    </lineage>
</organism>
<reference evidence="2" key="2">
    <citation type="submission" date="2025-08" db="UniProtKB">
        <authorList>
            <consortium name="Ensembl"/>
        </authorList>
    </citation>
    <scope>IDENTIFICATION</scope>
</reference>
<dbReference type="STRING" id="62062.ENSHHUP00000059981"/>
<evidence type="ECO:0000256" key="1">
    <source>
        <dbReference type="SAM" id="MobiDB-lite"/>
    </source>
</evidence>
<name>A0A4W5P5P7_9TELE</name>
<accession>A0A4W5P5P7</accession>
<evidence type="ECO:0000313" key="2">
    <source>
        <dbReference type="Ensembl" id="ENSHHUP00000059981.1"/>
    </source>
</evidence>
<proteinExistence type="predicted"/>
<dbReference type="AlphaFoldDB" id="A0A4W5P5P7"/>
<keyword evidence="3" id="KW-1185">Reference proteome</keyword>
<dbReference type="GO" id="GO:0008017">
    <property type="term" value="F:microtubule binding"/>
    <property type="evidence" value="ECO:0007669"/>
    <property type="project" value="TreeGrafter"/>
</dbReference>